<dbReference type="Proteomes" id="UP001596392">
    <property type="component" value="Unassembled WGS sequence"/>
</dbReference>
<sequence length="534" mass="60549">MLKPKAAFDIAVRNISRWGDTDVFPFAVENHILHDRKSEVVDLLAAMHGNLDDALMKHPPLIESSLSLITYEGFRNVAQIDPIWNAYLLGLVLQVAPEIESARIAKSQNAVFSYRLNIDVQSGSLFDQGGWNSFSEASHAVAADYEYVAVCDIADFYGRIYHHRLQNSLALLGQAGDVPGKVDKLLGMFSGGVSYGLPVGGPAARILSELLLNRVDRLLATRGIRFCRYADDYRLFAHSEEEAYSNLLFLTESLLRNEGLSLQRHKTRVLAAKDFVRSPLLLPEDAEGLDGRERDERRLLRLSLRFDPYSDTAEEDYERLRHDVEQFDVIGMLTAEVAKSRVNTPVVKRLAQIIKLFAPDVRDAAAEMLASNLRVLAPALPVVLRVLEEILPDLSEDLRRRIPAEIRRRVAAGEYWLMVPINLAYALRVLRHDGSEENVTLCAQIFPQAPAFIQRDIVYLMYGWGADYWLSDKRKQWMSQHPWVKRALLLASYSLGDEGSHWRTAVRDQVNGFDLISKKWMADRVQANRREIPL</sequence>
<accession>A0ABW2H1C7</accession>
<name>A0ABW2H1C7_9ACTN</name>
<dbReference type="EMBL" id="JBHTAC010000033">
    <property type="protein sequence ID" value="MFC7246060.1"/>
    <property type="molecule type" value="Genomic_DNA"/>
</dbReference>
<dbReference type="PROSITE" id="PS50878">
    <property type="entry name" value="RT_POL"/>
    <property type="match status" value="1"/>
</dbReference>
<evidence type="ECO:0000313" key="3">
    <source>
        <dbReference type="Proteomes" id="UP001596392"/>
    </source>
</evidence>
<protein>
    <submittedName>
        <fullName evidence="2">RNA-directed DNA polymerase</fullName>
    </submittedName>
</protein>
<feature type="domain" description="Reverse transcriptase" evidence="1">
    <location>
        <begin position="1"/>
        <end position="304"/>
    </location>
</feature>
<dbReference type="PANTHER" id="PTHR34047">
    <property type="entry name" value="NUCLEAR INTRON MATURASE 1, MITOCHONDRIAL-RELATED"/>
    <property type="match status" value="1"/>
</dbReference>
<keyword evidence="2" id="KW-0695">RNA-directed DNA polymerase</keyword>
<dbReference type="CDD" id="cd01646">
    <property type="entry name" value="RT_Bac_retron_I"/>
    <property type="match status" value="1"/>
</dbReference>
<dbReference type="Pfam" id="PF00078">
    <property type="entry name" value="RVT_1"/>
    <property type="match status" value="1"/>
</dbReference>
<dbReference type="RefSeq" id="WP_376808929.1">
    <property type="nucleotide sequence ID" value="NZ_JBHTAC010000033.1"/>
</dbReference>
<evidence type="ECO:0000259" key="1">
    <source>
        <dbReference type="PROSITE" id="PS50878"/>
    </source>
</evidence>
<evidence type="ECO:0000313" key="2">
    <source>
        <dbReference type="EMBL" id="MFC7246060.1"/>
    </source>
</evidence>
<keyword evidence="3" id="KW-1185">Reference proteome</keyword>
<dbReference type="InterPro" id="IPR051083">
    <property type="entry name" value="GrpII_Intron_Splice-Mob/Def"/>
</dbReference>
<keyword evidence="2" id="KW-0808">Transferase</keyword>
<dbReference type="GO" id="GO:0003964">
    <property type="term" value="F:RNA-directed DNA polymerase activity"/>
    <property type="evidence" value="ECO:0007669"/>
    <property type="project" value="UniProtKB-KW"/>
</dbReference>
<comment type="caution">
    <text evidence="2">The sequence shown here is derived from an EMBL/GenBank/DDBJ whole genome shotgun (WGS) entry which is preliminary data.</text>
</comment>
<dbReference type="InterPro" id="IPR000477">
    <property type="entry name" value="RT_dom"/>
</dbReference>
<gene>
    <name evidence="2" type="ORF">ACFQO7_26585</name>
</gene>
<organism evidence="2 3">
    <name type="scientific">Catellatospora aurea</name>
    <dbReference type="NCBI Taxonomy" id="1337874"/>
    <lineage>
        <taxon>Bacteria</taxon>
        <taxon>Bacillati</taxon>
        <taxon>Actinomycetota</taxon>
        <taxon>Actinomycetes</taxon>
        <taxon>Micromonosporales</taxon>
        <taxon>Micromonosporaceae</taxon>
        <taxon>Catellatospora</taxon>
    </lineage>
</organism>
<reference evidence="3" key="1">
    <citation type="journal article" date="2019" name="Int. J. Syst. Evol. Microbiol.">
        <title>The Global Catalogue of Microorganisms (GCM) 10K type strain sequencing project: providing services to taxonomists for standard genome sequencing and annotation.</title>
        <authorList>
            <consortium name="The Broad Institute Genomics Platform"/>
            <consortium name="The Broad Institute Genome Sequencing Center for Infectious Disease"/>
            <person name="Wu L."/>
            <person name="Ma J."/>
        </authorList>
    </citation>
    <scope>NUCLEOTIDE SEQUENCE [LARGE SCALE GENOMIC DNA]</scope>
    <source>
        <strain evidence="3">CGMCC 1.9106</strain>
    </source>
</reference>
<keyword evidence="2" id="KW-0548">Nucleotidyltransferase</keyword>
<proteinExistence type="predicted"/>
<dbReference type="PANTHER" id="PTHR34047:SF8">
    <property type="entry name" value="PROTEIN YKFC"/>
    <property type="match status" value="1"/>
</dbReference>